<organism evidence="1 2">
    <name type="scientific">Dolichospermum flos-aquae UHCC 0037</name>
    <dbReference type="NCBI Taxonomy" id="2590026"/>
    <lineage>
        <taxon>Bacteria</taxon>
        <taxon>Bacillati</taxon>
        <taxon>Cyanobacteriota</taxon>
        <taxon>Cyanophyceae</taxon>
        <taxon>Nostocales</taxon>
        <taxon>Aphanizomenonaceae</taxon>
        <taxon>Dolichospermum</taxon>
    </lineage>
</organism>
<name>A0ACC7S1N0_DOLFA</name>
<protein>
    <submittedName>
        <fullName evidence="1">Uncharacterized protein</fullName>
    </submittedName>
</protein>
<dbReference type="Proteomes" id="UP001517388">
    <property type="component" value="Unassembled WGS sequence"/>
</dbReference>
<evidence type="ECO:0000313" key="1">
    <source>
        <dbReference type="EMBL" id="MTJ42269.1"/>
    </source>
</evidence>
<reference evidence="2" key="1">
    <citation type="journal article" date="2020" name="Toxins">
        <title>Phylogenomic Analysis of Secondary Metabolism in the Toxic Cyanobacterial Genera Anabaena, Dolichospermum and Aphanizomenon.</title>
        <authorList>
            <person name="Oesterholm J."/>
            <person name="Popin R.V."/>
            <person name="Fewer D.P."/>
            <person name="Sivonen K."/>
        </authorList>
    </citation>
    <scope>NUCLEOTIDE SEQUENCE [LARGE SCALE GENOMIC DNA]</scope>
    <source>
        <strain evidence="2">UHCC 0037</strain>
    </source>
</reference>
<sequence length="90" mass="10539">MTCNGYSNDETWQVSLWIEDCDLSEQELKDSFLNLKNEIFKDKSQYNRFCSALEDLLTESLNVVNWKQLTELNGIDSDEDDTEKDDDCDE</sequence>
<dbReference type="EMBL" id="VILF01000001">
    <property type="protein sequence ID" value="MTJ42269.1"/>
    <property type="molecule type" value="Genomic_DNA"/>
</dbReference>
<proteinExistence type="predicted"/>
<gene>
    <name evidence="1" type="ORF">FJR39_03085</name>
</gene>
<accession>A0ACC7S1N0</accession>
<keyword evidence="2" id="KW-1185">Reference proteome</keyword>
<evidence type="ECO:0000313" key="2">
    <source>
        <dbReference type="Proteomes" id="UP001517388"/>
    </source>
</evidence>
<comment type="caution">
    <text evidence="1">The sequence shown here is derived from an EMBL/GenBank/DDBJ whole genome shotgun (WGS) entry which is preliminary data.</text>
</comment>